<evidence type="ECO:0000313" key="5">
    <source>
        <dbReference type="EMBL" id="TWL29576.1"/>
    </source>
</evidence>
<dbReference type="Gene3D" id="3.40.50.360">
    <property type="match status" value="1"/>
</dbReference>
<dbReference type="GO" id="GO:0003955">
    <property type="term" value="F:NAD(P)H dehydrogenase (quinone) activity"/>
    <property type="evidence" value="ECO:0007669"/>
    <property type="project" value="TreeGrafter"/>
</dbReference>
<reference evidence="5 6" key="1">
    <citation type="submission" date="2019-06" db="EMBL/GenBank/DDBJ databases">
        <title>Genome sequence analysis of &gt;100 Bacillus licheniformis strains suggests intrinsic resistance to this species.</title>
        <authorList>
            <person name="Wels M."/>
            <person name="Siezen R.J."/>
            <person name="Johansen E."/>
            <person name="Stuer-Lauridsen B."/>
            <person name="Bjerre K."/>
            <person name="Nielsen B.K.K."/>
        </authorList>
    </citation>
    <scope>NUCLEOTIDE SEQUENCE [LARGE SCALE GENOMIC DNA]</scope>
    <source>
        <strain evidence="5 6">BAC-16736</strain>
    </source>
</reference>
<dbReference type="InterPro" id="IPR029039">
    <property type="entry name" value="Flavoprotein-like_sf"/>
</dbReference>
<sequence length="197" mass="23022">MQTAVIYAHPNPNSFNGAILNQVIKALEDGKHFYDVIDLYRDRFDPVLLFDEKKRRSDMKRDPETAEYRRIVKNADHLIFIYPLWWGGMPAIMKGFIDRVFAAGEAYTYQGKLPKGLLKARTASVYYTADAPSWYLRFWQRDADWVTVKDVMLKFCGVRRVKRLLFAGVKDSSEEKRTQWLDRVYRSIAPADRGISK</sequence>
<dbReference type="AlphaFoldDB" id="A0A5Q3BLG7"/>
<protein>
    <submittedName>
        <fullName evidence="5">FMN-dependent NADH-azoreductase</fullName>
    </submittedName>
    <submittedName>
        <fullName evidence="4">NAD(P)H-dependent oxidoreductase</fullName>
    </submittedName>
</protein>
<dbReference type="PANTHER" id="PTHR10204">
    <property type="entry name" value="NAD P H OXIDOREDUCTASE-RELATED"/>
    <property type="match status" value="1"/>
</dbReference>
<accession>A0A5Q3BLG7</accession>
<organism evidence="5 6">
    <name type="scientific">Bacillus licheniformis</name>
    <dbReference type="NCBI Taxonomy" id="1402"/>
    <lineage>
        <taxon>Bacteria</taxon>
        <taxon>Bacillati</taxon>
        <taxon>Bacillota</taxon>
        <taxon>Bacilli</taxon>
        <taxon>Bacillales</taxon>
        <taxon>Bacillaceae</taxon>
        <taxon>Bacillus</taxon>
    </lineage>
</organism>
<comment type="similarity">
    <text evidence="1">Belongs to the NAD(P)H dehydrogenase (quinone) family.</text>
</comment>
<evidence type="ECO:0000313" key="7">
    <source>
        <dbReference type="Proteomes" id="UP000595038"/>
    </source>
</evidence>
<dbReference type="Proteomes" id="UP000435910">
    <property type="component" value="Unassembled WGS sequence"/>
</dbReference>
<keyword evidence="2" id="KW-0560">Oxidoreductase</keyword>
<dbReference type="InterPro" id="IPR051545">
    <property type="entry name" value="NAD(P)H_dehydrogenase_qn"/>
</dbReference>
<dbReference type="InterPro" id="IPR003680">
    <property type="entry name" value="Flavodoxin_fold"/>
</dbReference>
<dbReference type="RefSeq" id="WP_016886243.1">
    <property type="nucleotide sequence ID" value="NZ_BOQW01000006.1"/>
</dbReference>
<evidence type="ECO:0000259" key="3">
    <source>
        <dbReference type="Pfam" id="PF02525"/>
    </source>
</evidence>
<dbReference type="Proteomes" id="UP000595038">
    <property type="component" value="Chromosome"/>
</dbReference>
<dbReference type="Pfam" id="PF02525">
    <property type="entry name" value="Flavodoxin_2"/>
    <property type="match status" value="1"/>
</dbReference>
<evidence type="ECO:0000313" key="4">
    <source>
        <dbReference type="EMBL" id="QPR72556.1"/>
    </source>
</evidence>
<evidence type="ECO:0000256" key="2">
    <source>
        <dbReference type="ARBA" id="ARBA00023002"/>
    </source>
</evidence>
<dbReference type="PANTHER" id="PTHR10204:SF34">
    <property type="entry name" value="NAD(P)H DEHYDROGENASE [QUINONE] 1 ISOFORM 1"/>
    <property type="match status" value="1"/>
</dbReference>
<proteinExistence type="inferred from homology"/>
<dbReference type="GO" id="GO:0005829">
    <property type="term" value="C:cytosol"/>
    <property type="evidence" value="ECO:0007669"/>
    <property type="project" value="TreeGrafter"/>
</dbReference>
<gene>
    <name evidence="5" type="ORF">CHCC16736_0170</name>
    <name evidence="4" type="ORF">I6G80_22680</name>
</gene>
<reference evidence="4 7" key="2">
    <citation type="submission" date="2020-12" db="EMBL/GenBank/DDBJ databases">
        <title>FDA dAtabase for Regulatory Grade micrObial Sequences (FDA-ARGOS): Supporting development and validation of Infectious Disease Dx tests.</title>
        <authorList>
            <person name="Nelson B."/>
            <person name="Plummer A."/>
            <person name="Tallon L."/>
            <person name="Sadzewicz L."/>
            <person name="Zhao X."/>
            <person name="Boylan J."/>
            <person name="Ott S."/>
            <person name="Bowen H."/>
            <person name="Vavikolanu K."/>
            <person name="Mehta A."/>
            <person name="Aluvathingal J."/>
            <person name="Nadendla S."/>
            <person name="Myers T."/>
            <person name="Yan Y."/>
            <person name="Sichtig H."/>
        </authorList>
    </citation>
    <scope>NUCLEOTIDE SEQUENCE [LARGE SCALE GENOMIC DNA]</scope>
    <source>
        <strain evidence="4 7">FDAARGOS_923</strain>
    </source>
</reference>
<feature type="domain" description="Flavodoxin-like fold" evidence="3">
    <location>
        <begin position="1"/>
        <end position="181"/>
    </location>
</feature>
<name>A0A5Q3BLG7_BACLI</name>
<dbReference type="EMBL" id="CP065647">
    <property type="protein sequence ID" value="QPR72556.1"/>
    <property type="molecule type" value="Genomic_DNA"/>
</dbReference>
<evidence type="ECO:0000313" key="6">
    <source>
        <dbReference type="Proteomes" id="UP000435910"/>
    </source>
</evidence>
<dbReference type="EMBL" id="NILC01000019">
    <property type="protein sequence ID" value="TWL29576.1"/>
    <property type="molecule type" value="Genomic_DNA"/>
</dbReference>
<dbReference type="SUPFAM" id="SSF52218">
    <property type="entry name" value="Flavoproteins"/>
    <property type="match status" value="1"/>
</dbReference>
<evidence type="ECO:0000256" key="1">
    <source>
        <dbReference type="ARBA" id="ARBA00006252"/>
    </source>
</evidence>